<evidence type="ECO:0000313" key="9">
    <source>
        <dbReference type="Proteomes" id="UP000237347"/>
    </source>
</evidence>
<keyword evidence="4 6" id="KW-1133">Transmembrane helix</keyword>
<name>A0AAW0IVD7_QUESU</name>
<evidence type="ECO:0000256" key="6">
    <source>
        <dbReference type="RuleBase" id="RU363077"/>
    </source>
</evidence>
<proteinExistence type="inferred from homology"/>
<dbReference type="SUPFAM" id="SSF103481">
    <property type="entry name" value="Multidrug resistance efflux transporter EmrE"/>
    <property type="match status" value="1"/>
</dbReference>
<comment type="similarity">
    <text evidence="2 6">Belongs to the drug/metabolite transporter (DMT) superfamily. Plant drug/metabolite exporter (P-DME) (TC 2.A.7.4) family.</text>
</comment>
<organism evidence="8 9">
    <name type="scientific">Quercus suber</name>
    <name type="common">Cork oak</name>
    <dbReference type="NCBI Taxonomy" id="58331"/>
    <lineage>
        <taxon>Eukaryota</taxon>
        <taxon>Viridiplantae</taxon>
        <taxon>Streptophyta</taxon>
        <taxon>Embryophyta</taxon>
        <taxon>Tracheophyta</taxon>
        <taxon>Spermatophyta</taxon>
        <taxon>Magnoliopsida</taxon>
        <taxon>eudicotyledons</taxon>
        <taxon>Gunneridae</taxon>
        <taxon>Pentapetalae</taxon>
        <taxon>rosids</taxon>
        <taxon>fabids</taxon>
        <taxon>Fagales</taxon>
        <taxon>Fagaceae</taxon>
        <taxon>Quercus</taxon>
    </lineage>
</organism>
<protein>
    <recommendedName>
        <fullName evidence="6">WAT1-related protein</fullName>
    </recommendedName>
</protein>
<comment type="subcellular location">
    <subcellularLocation>
        <location evidence="1 6">Membrane</location>
        <topology evidence="1 6">Multi-pass membrane protein</topology>
    </subcellularLocation>
</comment>
<dbReference type="Pfam" id="PF00892">
    <property type="entry name" value="EamA"/>
    <property type="match status" value="2"/>
</dbReference>
<feature type="non-terminal residue" evidence="8">
    <location>
        <position position="323"/>
    </location>
</feature>
<evidence type="ECO:0000256" key="5">
    <source>
        <dbReference type="ARBA" id="ARBA00023136"/>
    </source>
</evidence>
<evidence type="ECO:0000256" key="2">
    <source>
        <dbReference type="ARBA" id="ARBA00007635"/>
    </source>
</evidence>
<dbReference type="EMBL" id="PKMF04000834">
    <property type="protein sequence ID" value="KAK7818294.1"/>
    <property type="molecule type" value="Genomic_DNA"/>
</dbReference>
<dbReference type="InterPro" id="IPR030184">
    <property type="entry name" value="WAT1-related"/>
</dbReference>
<feature type="transmembrane region" description="Helical" evidence="6">
    <location>
        <begin position="45"/>
        <end position="67"/>
    </location>
</feature>
<dbReference type="AlphaFoldDB" id="A0AAW0IVD7"/>
<keyword evidence="5 6" id="KW-0472">Membrane</keyword>
<evidence type="ECO:0000256" key="4">
    <source>
        <dbReference type="ARBA" id="ARBA00022989"/>
    </source>
</evidence>
<dbReference type="InterPro" id="IPR000620">
    <property type="entry name" value="EamA_dom"/>
</dbReference>
<feature type="transmembrane region" description="Helical" evidence="6">
    <location>
        <begin position="253"/>
        <end position="274"/>
    </location>
</feature>
<feature type="domain" description="EamA" evidence="7">
    <location>
        <begin position="23"/>
        <end position="131"/>
    </location>
</feature>
<evidence type="ECO:0000313" key="8">
    <source>
        <dbReference type="EMBL" id="KAK7818294.1"/>
    </source>
</evidence>
<keyword evidence="9" id="KW-1185">Reference proteome</keyword>
<comment type="caution">
    <text evidence="8">The sequence shown here is derived from an EMBL/GenBank/DDBJ whole genome shotgun (WGS) entry which is preliminary data.</text>
</comment>
<dbReference type="GO" id="GO:0016020">
    <property type="term" value="C:membrane"/>
    <property type="evidence" value="ECO:0007669"/>
    <property type="project" value="UniProtKB-SubCell"/>
</dbReference>
<feature type="transmembrane region" description="Helical" evidence="6">
    <location>
        <begin position="79"/>
        <end position="100"/>
    </location>
</feature>
<feature type="transmembrane region" description="Helical" evidence="6">
    <location>
        <begin position="21"/>
        <end position="39"/>
    </location>
</feature>
<reference evidence="8 9" key="1">
    <citation type="journal article" date="2018" name="Sci. Data">
        <title>The draft genome sequence of cork oak.</title>
        <authorList>
            <person name="Ramos A.M."/>
            <person name="Usie A."/>
            <person name="Barbosa P."/>
            <person name="Barros P.M."/>
            <person name="Capote T."/>
            <person name="Chaves I."/>
            <person name="Simoes F."/>
            <person name="Abreu I."/>
            <person name="Carrasquinho I."/>
            <person name="Faro C."/>
            <person name="Guimaraes J.B."/>
            <person name="Mendonca D."/>
            <person name="Nobrega F."/>
            <person name="Rodrigues L."/>
            <person name="Saibo N.J.M."/>
            <person name="Varela M.C."/>
            <person name="Egas C."/>
            <person name="Matos J."/>
            <person name="Miguel C.M."/>
            <person name="Oliveira M.M."/>
            <person name="Ricardo C.P."/>
            <person name="Goncalves S."/>
        </authorList>
    </citation>
    <scope>NUCLEOTIDE SEQUENCE [LARGE SCALE GENOMIC DNA]</scope>
    <source>
        <strain evidence="9">cv. HL8</strain>
    </source>
</reference>
<accession>A0AAW0IVD7</accession>
<feature type="transmembrane region" description="Helical" evidence="6">
    <location>
        <begin position="217"/>
        <end position="238"/>
    </location>
</feature>
<sequence length="323" mass="35462">MAEASSDSAQRMCAMPERAKLHLAMIVCQLGFAGNHIILKIALNMGISLLVFPVYRNIVALVALVPFAKDRPPVSASLLLQFFFLGLIGLTCNQEFYYLGLDNTSATFASASENSVPAITFLMAAIFGQEKSMEQVHLKRKDGIAKVLGTVSTVAGSLVITLYKGPTLFGSNLQSHQSYFLGTSWTLGCIYLIGHCLCWSSWIIIQIPLLKKYPARLSIATYAYFFSILQYLVIAAVFERNSQAWIVNSTDEFLTIFYTGLVASAMTYAIQIYVIDKAGPLFVSVIIGAIFIVIGLYLVVWGKGEERKLDEETPSVSENDSNG</sequence>
<feature type="transmembrane region" description="Helical" evidence="6">
    <location>
        <begin position="106"/>
        <end position="127"/>
    </location>
</feature>
<feature type="transmembrane region" description="Helical" evidence="6">
    <location>
        <begin position="147"/>
        <end position="165"/>
    </location>
</feature>
<evidence type="ECO:0000256" key="1">
    <source>
        <dbReference type="ARBA" id="ARBA00004141"/>
    </source>
</evidence>
<evidence type="ECO:0000256" key="3">
    <source>
        <dbReference type="ARBA" id="ARBA00022692"/>
    </source>
</evidence>
<dbReference type="PANTHER" id="PTHR31218">
    <property type="entry name" value="WAT1-RELATED PROTEIN"/>
    <property type="match status" value="1"/>
</dbReference>
<evidence type="ECO:0000259" key="7">
    <source>
        <dbReference type="Pfam" id="PF00892"/>
    </source>
</evidence>
<feature type="transmembrane region" description="Helical" evidence="6">
    <location>
        <begin position="185"/>
        <end position="205"/>
    </location>
</feature>
<keyword evidence="3 6" id="KW-0812">Transmembrane</keyword>
<feature type="domain" description="EamA" evidence="7">
    <location>
        <begin position="187"/>
        <end position="301"/>
    </location>
</feature>
<feature type="transmembrane region" description="Helical" evidence="6">
    <location>
        <begin position="281"/>
        <end position="300"/>
    </location>
</feature>
<dbReference type="Proteomes" id="UP000237347">
    <property type="component" value="Unassembled WGS sequence"/>
</dbReference>
<gene>
    <name evidence="8" type="primary">WAT1_2</name>
    <name evidence="8" type="ORF">CFP56_041520</name>
</gene>
<dbReference type="InterPro" id="IPR037185">
    <property type="entry name" value="EmrE-like"/>
</dbReference>
<dbReference type="GO" id="GO:0022857">
    <property type="term" value="F:transmembrane transporter activity"/>
    <property type="evidence" value="ECO:0007669"/>
    <property type="project" value="InterPro"/>
</dbReference>